<organism evidence="1 2">
    <name type="scientific">Goodea atripinnis</name>
    <dbReference type="NCBI Taxonomy" id="208336"/>
    <lineage>
        <taxon>Eukaryota</taxon>
        <taxon>Metazoa</taxon>
        <taxon>Chordata</taxon>
        <taxon>Craniata</taxon>
        <taxon>Vertebrata</taxon>
        <taxon>Euteleostomi</taxon>
        <taxon>Actinopterygii</taxon>
        <taxon>Neopterygii</taxon>
        <taxon>Teleostei</taxon>
        <taxon>Neoteleostei</taxon>
        <taxon>Acanthomorphata</taxon>
        <taxon>Ovalentaria</taxon>
        <taxon>Atherinomorphae</taxon>
        <taxon>Cyprinodontiformes</taxon>
        <taxon>Goodeidae</taxon>
        <taxon>Goodea</taxon>
    </lineage>
</organism>
<keyword evidence="1" id="KW-0675">Receptor</keyword>
<comment type="caution">
    <text evidence="1">The sequence shown here is derived from an EMBL/GenBank/DDBJ whole genome shotgun (WGS) entry which is preliminary data.</text>
</comment>
<dbReference type="Gene3D" id="2.60.40.10">
    <property type="entry name" value="Immunoglobulins"/>
    <property type="match status" value="1"/>
</dbReference>
<dbReference type="InterPro" id="IPR013783">
    <property type="entry name" value="Ig-like_fold"/>
</dbReference>
<proteinExistence type="predicted"/>
<evidence type="ECO:0000313" key="2">
    <source>
        <dbReference type="Proteomes" id="UP001476798"/>
    </source>
</evidence>
<dbReference type="EMBL" id="JAHRIO010011038">
    <property type="protein sequence ID" value="MEQ2161917.1"/>
    <property type="molecule type" value="Genomic_DNA"/>
</dbReference>
<dbReference type="Proteomes" id="UP001476798">
    <property type="component" value="Unassembled WGS sequence"/>
</dbReference>
<name>A0ABV0MS51_9TELE</name>
<evidence type="ECO:0000313" key="1">
    <source>
        <dbReference type="EMBL" id="MEQ2161917.1"/>
    </source>
</evidence>
<keyword evidence="2" id="KW-1185">Reference proteome</keyword>
<gene>
    <name evidence="1" type="primary">CSF1R1_2</name>
    <name evidence="1" type="ORF">GOODEAATRI_014628</name>
</gene>
<accession>A0ABV0MS51</accession>
<sequence>MEIYHQIDKPYIRLLPQLSPKLAPKGLSVVVKEGEDLELSLLIEAYPHITEHRWLTPTPPNTSTQEHKFIRYNNRCSFFAKPRD</sequence>
<reference evidence="1 2" key="1">
    <citation type="submission" date="2021-06" db="EMBL/GenBank/DDBJ databases">
        <authorList>
            <person name="Palmer J.M."/>
        </authorList>
    </citation>
    <scope>NUCLEOTIDE SEQUENCE [LARGE SCALE GENOMIC DNA]</scope>
    <source>
        <strain evidence="1 2">GA_2019</strain>
        <tissue evidence="1">Muscle</tissue>
    </source>
</reference>
<protein>
    <submittedName>
        <fullName evidence="1">Macrophage colony-stimulating factor 1 receptor 1</fullName>
    </submittedName>
</protein>